<dbReference type="InterPro" id="IPR010349">
    <property type="entry name" value="Asparaginase_II"/>
</dbReference>
<dbReference type="RefSeq" id="WP_192755688.1">
    <property type="nucleotide sequence ID" value="NZ_BAABJL010000140.1"/>
</dbReference>
<dbReference type="PANTHER" id="PTHR42110:SF1">
    <property type="entry name" value="L-ASPARAGINASE, PUTATIVE (AFU_ORTHOLOGUE AFUA_3G11890)-RELATED"/>
    <property type="match status" value="1"/>
</dbReference>
<keyword evidence="2" id="KW-1185">Reference proteome</keyword>
<comment type="caution">
    <text evidence="1">The sequence shown here is derived from an EMBL/GenBank/DDBJ whole genome shotgun (WGS) entry which is preliminary data.</text>
</comment>
<dbReference type="Pfam" id="PF06089">
    <property type="entry name" value="Asparaginase_II"/>
    <property type="match status" value="1"/>
</dbReference>
<dbReference type="Proteomes" id="UP000638648">
    <property type="component" value="Unassembled WGS sequence"/>
</dbReference>
<reference evidence="1" key="1">
    <citation type="submission" date="2020-10" db="EMBL/GenBank/DDBJ databases">
        <title>Sequencing the genomes of 1000 actinobacteria strains.</title>
        <authorList>
            <person name="Klenk H.-P."/>
        </authorList>
    </citation>
    <scope>NUCLEOTIDE SEQUENCE</scope>
    <source>
        <strain evidence="1">DSM 45354</strain>
    </source>
</reference>
<evidence type="ECO:0000313" key="2">
    <source>
        <dbReference type="Proteomes" id="UP000638648"/>
    </source>
</evidence>
<name>A0A927RHX8_9ACTN</name>
<dbReference type="PANTHER" id="PTHR42110">
    <property type="entry name" value="L-ASPARAGINASE, PUTATIVE (AFU_ORTHOLOGUE AFUA_3G11890)-RELATED"/>
    <property type="match status" value="1"/>
</dbReference>
<gene>
    <name evidence="1" type="ORF">HEB94_009538</name>
</gene>
<accession>A0A927RHX8</accession>
<protein>
    <submittedName>
        <fullName evidence="1">L-asparaginase II</fullName>
    </submittedName>
</protein>
<evidence type="ECO:0000313" key="1">
    <source>
        <dbReference type="EMBL" id="MBE1612690.1"/>
    </source>
</evidence>
<dbReference type="AlphaFoldDB" id="A0A927RHX8"/>
<organism evidence="1 2">
    <name type="scientific">Actinopolymorpha pittospori</name>
    <dbReference type="NCBI Taxonomy" id="648752"/>
    <lineage>
        <taxon>Bacteria</taxon>
        <taxon>Bacillati</taxon>
        <taxon>Actinomycetota</taxon>
        <taxon>Actinomycetes</taxon>
        <taxon>Propionibacteriales</taxon>
        <taxon>Actinopolymorphaceae</taxon>
        <taxon>Actinopolymorpha</taxon>
    </lineage>
</organism>
<sequence>MSAPESSLESSTASAPESLPVLAEVVRSGFVECRHRGSVVVLDPDGTTSFALGDAVSPIFPRSSNKPMQATAMLRNGLDLDGELLALATASHSGEAFHVEGARRILAGAGLDESALRCPPELPVDEDARRVRILAGIGPEPITMNCSGKHSAMLATCVAAGWPTQTYLDPRHPLQVAIKDTVEELAGEKIAHSGVDGCGAPLFALSLTGLARAFQAMVAAPAGSPEARIVAAVQAHPAFTSGTKRDEAALIAATPGLFGKGGAEGCYAVALADGRAIALKIEDGAQRARPVVMSALLRRLGVTNPVVEAQAATVLHGGGVPVGEIRAVGI</sequence>
<dbReference type="EMBL" id="JADBEM010000001">
    <property type="protein sequence ID" value="MBE1612690.1"/>
    <property type="molecule type" value="Genomic_DNA"/>
</dbReference>
<proteinExistence type="predicted"/>